<dbReference type="GO" id="GO:0006520">
    <property type="term" value="P:amino acid metabolic process"/>
    <property type="evidence" value="ECO:0007669"/>
    <property type="project" value="InterPro"/>
</dbReference>
<evidence type="ECO:0000313" key="10">
    <source>
        <dbReference type="Proteomes" id="UP000198703"/>
    </source>
</evidence>
<keyword evidence="10" id="KW-1185">Reference proteome</keyword>
<dbReference type="InterPro" id="IPR015421">
    <property type="entry name" value="PyrdxlP-dep_Trfase_major"/>
</dbReference>
<keyword evidence="5 9" id="KW-0808">Transferase</keyword>
<protein>
    <recommendedName>
        <fullName evidence="3">aspartate transaminase</fullName>
        <ecNumber evidence="3">2.6.1.1</ecNumber>
    </recommendedName>
</protein>
<proteinExistence type="inferred from homology"/>
<dbReference type="CDD" id="cd00609">
    <property type="entry name" value="AAT_like"/>
    <property type="match status" value="1"/>
</dbReference>
<dbReference type="NCBIfam" id="NF005732">
    <property type="entry name" value="PRK07550.1"/>
    <property type="match status" value="1"/>
</dbReference>
<comment type="catalytic activity">
    <reaction evidence="7">
        <text>L-aspartate + 2-oxoglutarate = oxaloacetate + L-glutamate</text>
        <dbReference type="Rhea" id="RHEA:21824"/>
        <dbReference type="ChEBI" id="CHEBI:16452"/>
        <dbReference type="ChEBI" id="CHEBI:16810"/>
        <dbReference type="ChEBI" id="CHEBI:29985"/>
        <dbReference type="ChEBI" id="CHEBI:29991"/>
        <dbReference type="EC" id="2.6.1.1"/>
    </reaction>
</comment>
<dbReference type="Gene3D" id="3.40.640.10">
    <property type="entry name" value="Type I PLP-dependent aspartate aminotransferase-like (Major domain)"/>
    <property type="match status" value="1"/>
</dbReference>
<dbReference type="AlphaFoldDB" id="A0A1H4CLA4"/>
<dbReference type="RefSeq" id="WP_093254100.1">
    <property type="nucleotide sequence ID" value="NZ_FNQM01000007.1"/>
</dbReference>
<feature type="domain" description="Aminotransferase class I/classII large" evidence="8">
    <location>
        <begin position="35"/>
        <end position="397"/>
    </location>
</feature>
<evidence type="ECO:0000256" key="5">
    <source>
        <dbReference type="ARBA" id="ARBA00022679"/>
    </source>
</evidence>
<dbReference type="GO" id="GO:0004069">
    <property type="term" value="F:L-aspartate:2-oxoglutarate aminotransferase activity"/>
    <property type="evidence" value="ECO:0007669"/>
    <property type="project" value="UniProtKB-EC"/>
</dbReference>
<evidence type="ECO:0000256" key="4">
    <source>
        <dbReference type="ARBA" id="ARBA00022576"/>
    </source>
</evidence>
<gene>
    <name evidence="9" type="ORF">SAMN05444370_107131</name>
</gene>
<reference evidence="9 10" key="1">
    <citation type="submission" date="2016-10" db="EMBL/GenBank/DDBJ databases">
        <authorList>
            <person name="de Groot N.N."/>
        </authorList>
    </citation>
    <scope>NUCLEOTIDE SEQUENCE [LARGE SCALE GENOMIC DNA]</scope>
    <source>
        <strain evidence="9 10">DSM 15345</strain>
    </source>
</reference>
<dbReference type="InterPro" id="IPR050596">
    <property type="entry name" value="AspAT/PAT-like"/>
</dbReference>
<dbReference type="PANTHER" id="PTHR46383">
    <property type="entry name" value="ASPARTATE AMINOTRANSFERASE"/>
    <property type="match status" value="1"/>
</dbReference>
<comment type="similarity">
    <text evidence="2">Belongs to the class-I pyridoxal-phosphate-dependent aminotransferase family.</text>
</comment>
<dbReference type="STRING" id="89524.SAMN05444370_107131"/>
<comment type="cofactor">
    <cofactor evidence="1">
        <name>pyridoxal 5'-phosphate</name>
        <dbReference type="ChEBI" id="CHEBI:597326"/>
    </cofactor>
</comment>
<dbReference type="Pfam" id="PF00155">
    <property type="entry name" value="Aminotran_1_2"/>
    <property type="match status" value="1"/>
</dbReference>
<evidence type="ECO:0000256" key="7">
    <source>
        <dbReference type="ARBA" id="ARBA00049185"/>
    </source>
</evidence>
<dbReference type="GO" id="GO:0030170">
    <property type="term" value="F:pyridoxal phosphate binding"/>
    <property type="evidence" value="ECO:0007669"/>
    <property type="project" value="InterPro"/>
</dbReference>
<keyword evidence="6" id="KW-0663">Pyridoxal phosphate</keyword>
<dbReference type="PANTHER" id="PTHR46383:SF1">
    <property type="entry name" value="ASPARTATE AMINOTRANSFERASE"/>
    <property type="match status" value="1"/>
</dbReference>
<evidence type="ECO:0000256" key="6">
    <source>
        <dbReference type="ARBA" id="ARBA00022898"/>
    </source>
</evidence>
<keyword evidence="4 9" id="KW-0032">Aminotransferase</keyword>
<dbReference type="Proteomes" id="UP000198703">
    <property type="component" value="Unassembled WGS sequence"/>
</dbReference>
<dbReference type="InterPro" id="IPR015424">
    <property type="entry name" value="PyrdxlP-dep_Trfase"/>
</dbReference>
<dbReference type="OrthoDB" id="9766084at2"/>
<accession>A0A1H4CLA4</accession>
<dbReference type="InterPro" id="IPR004839">
    <property type="entry name" value="Aminotransferase_I/II_large"/>
</dbReference>
<name>A0A1H4CLA4_9RHOB</name>
<dbReference type="EC" id="2.6.1.1" evidence="3"/>
<evidence type="ECO:0000313" key="9">
    <source>
        <dbReference type="EMBL" id="SEA61109.1"/>
    </source>
</evidence>
<organism evidence="9 10">
    <name type="scientific">Rubrimonas cliftonensis</name>
    <dbReference type="NCBI Taxonomy" id="89524"/>
    <lineage>
        <taxon>Bacteria</taxon>
        <taxon>Pseudomonadati</taxon>
        <taxon>Pseudomonadota</taxon>
        <taxon>Alphaproteobacteria</taxon>
        <taxon>Rhodobacterales</taxon>
        <taxon>Paracoccaceae</taxon>
        <taxon>Rubrimonas</taxon>
    </lineage>
</organism>
<evidence type="ECO:0000256" key="2">
    <source>
        <dbReference type="ARBA" id="ARBA00007441"/>
    </source>
</evidence>
<dbReference type="SUPFAM" id="SSF53383">
    <property type="entry name" value="PLP-dependent transferases"/>
    <property type="match status" value="1"/>
</dbReference>
<dbReference type="EMBL" id="FNQM01000007">
    <property type="protein sequence ID" value="SEA61109.1"/>
    <property type="molecule type" value="Genomic_DNA"/>
</dbReference>
<evidence type="ECO:0000256" key="3">
    <source>
        <dbReference type="ARBA" id="ARBA00012753"/>
    </source>
</evidence>
<evidence type="ECO:0000259" key="8">
    <source>
        <dbReference type="Pfam" id="PF00155"/>
    </source>
</evidence>
<evidence type="ECO:0000256" key="1">
    <source>
        <dbReference type="ARBA" id="ARBA00001933"/>
    </source>
</evidence>
<sequence>MTAAAFSPALTATAEPPVMAARAWIAGRSFPPETPLINLSQAAPVDPPPRPLREAIAEAALNDPQAHLYGPVLGLPALREAVAERWSAHYRAAIAPEAVAITSGCNQAFCAAVATLAGPGDEVILPSPWYFNHRMWLDMAGVVTRPLPCDEAGLPSPERAAALIGPRTRAVVLVTPNNPTGAEYTAGLLAAFRDLCGERGLALVLDETYRDFHSGDGPPHDLFAAPGWGDTVIQLYSFSKVYRLTGHRVGAMLASPARLAQAEKFLDTTTICPNQLGQIAALAGIRRMGDWVAGERLEILRRRDALRDGFAGELGAGPGGWRLLSSGAYFAHLAHPFDAPSDVVAKALADRANLLVLPGTMFNPMRAEGGDGTAEATLRLAFANADAAGLAEVLRRLEAFRL</sequence>